<dbReference type="AlphaFoldDB" id="A0A1Y0BWQ4"/>
<evidence type="ECO:0000313" key="3">
    <source>
        <dbReference type="EMBL" id="ART67318.1"/>
    </source>
</evidence>
<feature type="region of interest" description="Disordered" evidence="1">
    <location>
        <begin position="1"/>
        <end position="21"/>
    </location>
</feature>
<protein>
    <recommendedName>
        <fullName evidence="5">DUF2637 domain-containing protein</fullName>
    </recommendedName>
</protein>
<feature type="region of interest" description="Disordered" evidence="1">
    <location>
        <begin position="243"/>
        <end position="292"/>
    </location>
</feature>
<name>A0A1Y0BWQ4_9MYCO</name>
<feature type="transmembrane region" description="Helical" evidence="2">
    <location>
        <begin position="131"/>
        <end position="151"/>
    </location>
</feature>
<evidence type="ECO:0000256" key="2">
    <source>
        <dbReference type="SAM" id="Phobius"/>
    </source>
</evidence>
<dbReference type="Pfam" id="PF10935">
    <property type="entry name" value="DUF2637"/>
    <property type="match status" value="1"/>
</dbReference>
<proteinExistence type="predicted"/>
<organism evidence="3 4">
    <name type="scientific">Mycobacterium dioxanotrophicus</name>
    <dbReference type="NCBI Taxonomy" id="482462"/>
    <lineage>
        <taxon>Bacteria</taxon>
        <taxon>Bacillati</taxon>
        <taxon>Actinomycetota</taxon>
        <taxon>Actinomycetes</taxon>
        <taxon>Mycobacteriales</taxon>
        <taxon>Mycobacteriaceae</taxon>
        <taxon>Mycobacterium</taxon>
    </lineage>
</organism>
<dbReference type="EMBL" id="CP020809">
    <property type="protein sequence ID" value="ART67318.1"/>
    <property type="molecule type" value="Genomic_DNA"/>
</dbReference>
<keyword evidence="4" id="KW-1185">Reference proteome</keyword>
<sequence length="366" mass="38239">MSLHEQPAPGRSLGVAENTPADGDRRRAGTFFMGWLILSASMSLAGNVGHALLIAPSETRWLAALAALVPPIVLLAATHSATWLVRARSVGWVYWVALALTAALALGSFALSFDALRSFAMMLGIRDSMSWIWPAVIDVAIAHATLCLLSLTRPKRANTSSCEIAEATTAPGSATNAVKVHRQHTQTHILEMAQELPQPVPPQLPMPSVDTAPIPTEGLTEDAPDSAACSTNTVAETTSVNGAARVPSAPLSADAATQAPRRPERDLSAVPAAEYLPPRNVSPGPAAAEPNTECGAAVDCWQPVAESLVREGITNKDPDLIAKILADSAAGTPPSTIGRRHEVHHTTVSRILSAAEQLAEASTATG</sequence>
<evidence type="ECO:0000256" key="1">
    <source>
        <dbReference type="SAM" id="MobiDB-lite"/>
    </source>
</evidence>
<reference evidence="3 4" key="1">
    <citation type="submission" date="2017-04" db="EMBL/GenBank/DDBJ databases">
        <title>Whole Genome Sequence of 1,4-Dioxane Degrading Bacterium Mycobacterium dioxanotrophicus PH-06.</title>
        <authorList>
            <person name="He Y."/>
        </authorList>
    </citation>
    <scope>NUCLEOTIDE SEQUENCE [LARGE SCALE GENOMIC DNA]</scope>
    <source>
        <strain evidence="3 4">PH-06</strain>
    </source>
</reference>
<feature type="transmembrane region" description="Helical" evidence="2">
    <location>
        <begin position="92"/>
        <end position="111"/>
    </location>
</feature>
<feature type="transmembrane region" description="Helical" evidence="2">
    <location>
        <begin position="61"/>
        <end position="85"/>
    </location>
</feature>
<feature type="region of interest" description="Disordered" evidence="1">
    <location>
        <begin position="198"/>
        <end position="227"/>
    </location>
</feature>
<feature type="transmembrane region" description="Helical" evidence="2">
    <location>
        <begin position="35"/>
        <end position="55"/>
    </location>
</feature>
<dbReference type="Proteomes" id="UP000195331">
    <property type="component" value="Chromosome"/>
</dbReference>
<keyword evidence="2" id="KW-0812">Transmembrane</keyword>
<accession>A0A1Y0BWQ4</accession>
<dbReference type="InterPro" id="IPR021235">
    <property type="entry name" value="DUF2637"/>
</dbReference>
<keyword evidence="2" id="KW-1133">Transmembrane helix</keyword>
<dbReference type="KEGG" id="mdx:BTO20_00715"/>
<dbReference type="OrthoDB" id="4721043at2"/>
<gene>
    <name evidence="3" type="ORF">BTO20_00715</name>
</gene>
<evidence type="ECO:0008006" key="5">
    <source>
        <dbReference type="Google" id="ProtNLM"/>
    </source>
</evidence>
<evidence type="ECO:0000313" key="4">
    <source>
        <dbReference type="Proteomes" id="UP000195331"/>
    </source>
</evidence>
<keyword evidence="2" id="KW-0472">Membrane</keyword>
<dbReference type="RefSeq" id="WP_087072518.1">
    <property type="nucleotide sequence ID" value="NZ_CP020809.1"/>
</dbReference>